<dbReference type="RefSeq" id="WP_408127826.1">
    <property type="nucleotide sequence ID" value="NZ_JAQQDH010000001.1"/>
</dbReference>
<keyword evidence="2" id="KW-1185">Reference proteome</keyword>
<name>A0ABW9BVH7_9BURK</name>
<accession>A0ABW9BVH7</accession>
<evidence type="ECO:0000313" key="2">
    <source>
        <dbReference type="Proteomes" id="UP001629288"/>
    </source>
</evidence>
<gene>
    <name evidence="1" type="ORF">PQR00_00430</name>
</gene>
<reference evidence="1 2" key="1">
    <citation type="journal article" date="2024" name="Chem. Sci.">
        <title>Discovery of megapolipeptins by genome mining of a Burkholderiales bacteria collection.</title>
        <authorList>
            <person name="Paulo B.S."/>
            <person name="Recchia M.J.J."/>
            <person name="Lee S."/>
            <person name="Fergusson C.H."/>
            <person name="Romanowski S.B."/>
            <person name="Hernandez A."/>
            <person name="Krull N."/>
            <person name="Liu D.Y."/>
            <person name="Cavanagh H."/>
            <person name="Bos A."/>
            <person name="Gray C.A."/>
            <person name="Murphy B.T."/>
            <person name="Linington R.G."/>
            <person name="Eustaquio A.S."/>
        </authorList>
    </citation>
    <scope>NUCLEOTIDE SEQUENCE [LARGE SCALE GENOMIC DNA]</scope>
    <source>
        <strain evidence="1 2">RL17-379-BIB-C</strain>
    </source>
</reference>
<comment type="caution">
    <text evidence="1">The sequence shown here is derived from an EMBL/GenBank/DDBJ whole genome shotgun (WGS) entry which is preliminary data.</text>
</comment>
<dbReference type="Pfam" id="PF07409">
    <property type="entry name" value="GP46"/>
    <property type="match status" value="1"/>
</dbReference>
<proteinExistence type="predicted"/>
<organism evidence="1 2">
    <name type="scientific">Paraburkholderia strydomiana</name>
    <dbReference type="NCBI Taxonomy" id="1245417"/>
    <lineage>
        <taxon>Bacteria</taxon>
        <taxon>Pseudomonadati</taxon>
        <taxon>Pseudomonadota</taxon>
        <taxon>Betaproteobacteria</taxon>
        <taxon>Burkholderiales</taxon>
        <taxon>Burkholderiaceae</taxon>
        <taxon>Paraburkholderia</taxon>
    </lineage>
</organism>
<protein>
    <submittedName>
        <fullName evidence="1">Phage GP46 family protein</fullName>
    </submittedName>
</protein>
<evidence type="ECO:0000313" key="1">
    <source>
        <dbReference type="EMBL" id="MFM0442035.1"/>
    </source>
</evidence>
<dbReference type="Proteomes" id="UP001629288">
    <property type="component" value="Unassembled WGS sequence"/>
</dbReference>
<dbReference type="EMBL" id="JAQQDH010000001">
    <property type="protein sequence ID" value="MFM0442035.1"/>
    <property type="molecule type" value="Genomic_DNA"/>
</dbReference>
<dbReference type="InterPro" id="IPR010877">
    <property type="entry name" value="Phage_Mu_Gp46"/>
</dbReference>
<sequence>MPSYAQDVPLYVNGVESSLLAETNPLVRAVIMSLFTWRRAEPDDVVEDTKWGWWGDNVSAIENDRIGSRLWLIAREKLTQSVMNRAVQYAEEALTWCVDDGVATRVTVTAQRIQINGMGLTVTIYRVNQPPLELRFSDVWSLINNV</sequence>